<comment type="caution">
    <text evidence="1">The sequence shown here is derived from an EMBL/GenBank/DDBJ whole genome shotgun (WGS) entry which is preliminary data.</text>
</comment>
<name>A0A9Q1L1E1_9SOLA</name>
<dbReference type="Proteomes" id="UP001152561">
    <property type="component" value="Unassembled WGS sequence"/>
</dbReference>
<dbReference type="GO" id="GO:0005634">
    <property type="term" value="C:nucleus"/>
    <property type="evidence" value="ECO:0007669"/>
    <property type="project" value="TreeGrafter"/>
</dbReference>
<dbReference type="PANTHER" id="PTHR23335">
    <property type="entry name" value="CALMODULIN-BINDING TRANSCRIPTION ACTIVATOR CAMTA"/>
    <property type="match status" value="1"/>
</dbReference>
<dbReference type="GO" id="GO:0003690">
    <property type="term" value="F:double-stranded DNA binding"/>
    <property type="evidence" value="ECO:0007669"/>
    <property type="project" value="TreeGrafter"/>
</dbReference>
<proteinExistence type="predicted"/>
<dbReference type="PANTHER" id="PTHR23335:SF29">
    <property type="entry name" value="CALMODULIN-BINDING TRANSCRIPTION ACTIVATOR 1"/>
    <property type="match status" value="1"/>
</dbReference>
<dbReference type="AlphaFoldDB" id="A0A9Q1L1E1"/>
<accession>A0A9Q1L1E1</accession>
<dbReference type="GO" id="GO:0003712">
    <property type="term" value="F:transcription coregulator activity"/>
    <property type="evidence" value="ECO:0007669"/>
    <property type="project" value="TreeGrafter"/>
</dbReference>
<keyword evidence="2" id="KW-1185">Reference proteome</keyword>
<gene>
    <name evidence="1" type="ORF">K7X08_028929</name>
</gene>
<organism evidence="1 2">
    <name type="scientific">Anisodus acutangulus</name>
    <dbReference type="NCBI Taxonomy" id="402998"/>
    <lineage>
        <taxon>Eukaryota</taxon>
        <taxon>Viridiplantae</taxon>
        <taxon>Streptophyta</taxon>
        <taxon>Embryophyta</taxon>
        <taxon>Tracheophyta</taxon>
        <taxon>Spermatophyta</taxon>
        <taxon>Magnoliopsida</taxon>
        <taxon>eudicotyledons</taxon>
        <taxon>Gunneridae</taxon>
        <taxon>Pentapetalae</taxon>
        <taxon>asterids</taxon>
        <taxon>lamiids</taxon>
        <taxon>Solanales</taxon>
        <taxon>Solanaceae</taxon>
        <taxon>Solanoideae</taxon>
        <taxon>Hyoscyameae</taxon>
        <taxon>Anisodus</taxon>
    </lineage>
</organism>
<evidence type="ECO:0000313" key="2">
    <source>
        <dbReference type="Proteomes" id="UP001152561"/>
    </source>
</evidence>
<protein>
    <submittedName>
        <fullName evidence="1">Uncharacterized protein</fullName>
    </submittedName>
</protein>
<sequence>MKLKEGISEVTHGVFALGASPGALTDPSAEFPLGRTPADLAFANGHKGISGFLTESSLTTHLSTLTVADVNEHNASEVLRAKVIETTSKRVAVPTTGHDVPDVLSLKDSLADTECYSSSCSSLDGSIGDDRSCKLS</sequence>
<dbReference type="EMBL" id="JAJAGQ010000024">
    <property type="protein sequence ID" value="KAJ8526452.1"/>
    <property type="molecule type" value="Genomic_DNA"/>
</dbReference>
<evidence type="ECO:0000313" key="1">
    <source>
        <dbReference type="EMBL" id="KAJ8526452.1"/>
    </source>
</evidence>
<dbReference type="GO" id="GO:0006357">
    <property type="term" value="P:regulation of transcription by RNA polymerase II"/>
    <property type="evidence" value="ECO:0007669"/>
    <property type="project" value="TreeGrafter"/>
</dbReference>
<reference evidence="2" key="1">
    <citation type="journal article" date="2023" name="Proc. Natl. Acad. Sci. U.S.A.">
        <title>Genomic and structural basis for evolution of tropane alkaloid biosynthesis.</title>
        <authorList>
            <person name="Wanga Y.-J."/>
            <person name="Taina T."/>
            <person name="Yua J.-Y."/>
            <person name="Lia J."/>
            <person name="Xua B."/>
            <person name="Chenc J."/>
            <person name="D'Auriad J.C."/>
            <person name="Huanga J.-P."/>
            <person name="Huanga S.-X."/>
        </authorList>
    </citation>
    <scope>NUCLEOTIDE SEQUENCE [LARGE SCALE GENOMIC DNA]</scope>
    <source>
        <strain evidence="2">cv. KIB-2019</strain>
    </source>
</reference>
<dbReference type="OrthoDB" id="407555at2759"/>